<evidence type="ECO:0000313" key="2">
    <source>
        <dbReference type="EMBL" id="MDH6215349.1"/>
    </source>
</evidence>
<sequence length="183" mass="19062">MLREAVPRVREAALAWRNGLAALLAALLGFSLVKGRSDVGQLTDRWAAAVGLLLLAALVCGGFGATQLLLAAHGRPRVVDLASAPPRALQEQQEAVDAARQLRRGIALTLLCTALLVTAVAATWYGPAEETGLMRFDSPGAKVCGTVRRVAEGEVLVKTSDGEVAVPLSTLLSMAPVTDCPKG</sequence>
<accession>A0ABT6LGC2</accession>
<keyword evidence="3" id="KW-1185">Reference proteome</keyword>
<feature type="transmembrane region" description="Helical" evidence="1">
    <location>
        <begin position="106"/>
        <end position="126"/>
    </location>
</feature>
<dbReference type="Proteomes" id="UP001160499">
    <property type="component" value="Unassembled WGS sequence"/>
</dbReference>
<protein>
    <recommendedName>
        <fullName evidence="4">SLA1 homology domain-containing protein</fullName>
    </recommendedName>
</protein>
<feature type="transmembrane region" description="Helical" evidence="1">
    <location>
        <begin position="45"/>
        <end position="70"/>
    </location>
</feature>
<keyword evidence="1" id="KW-0472">Membrane</keyword>
<keyword evidence="1" id="KW-1133">Transmembrane helix</keyword>
<keyword evidence="1" id="KW-0812">Transmembrane</keyword>
<reference evidence="2 3" key="1">
    <citation type="submission" date="2023-04" db="EMBL/GenBank/DDBJ databases">
        <title>Forest soil microbial communities from Buena Vista Peninsula, Colon Province, Panama.</title>
        <authorList>
            <person name="Bouskill N."/>
        </authorList>
    </citation>
    <scope>NUCLEOTIDE SEQUENCE [LARGE SCALE GENOMIC DNA]</scope>
    <source>
        <strain evidence="2 3">GGS1</strain>
    </source>
</reference>
<dbReference type="EMBL" id="JARXVH010000004">
    <property type="protein sequence ID" value="MDH6215349.1"/>
    <property type="molecule type" value="Genomic_DNA"/>
</dbReference>
<evidence type="ECO:0008006" key="4">
    <source>
        <dbReference type="Google" id="ProtNLM"/>
    </source>
</evidence>
<organism evidence="2 3">
    <name type="scientific">Streptomyces pseudovenezuelae</name>
    <dbReference type="NCBI Taxonomy" id="67350"/>
    <lineage>
        <taxon>Bacteria</taxon>
        <taxon>Bacillati</taxon>
        <taxon>Actinomycetota</taxon>
        <taxon>Actinomycetes</taxon>
        <taxon>Kitasatosporales</taxon>
        <taxon>Streptomycetaceae</taxon>
        <taxon>Streptomyces</taxon>
        <taxon>Streptomyces aurantiacus group</taxon>
    </lineage>
</organism>
<comment type="caution">
    <text evidence="2">The sequence shown here is derived from an EMBL/GenBank/DDBJ whole genome shotgun (WGS) entry which is preliminary data.</text>
</comment>
<name>A0ABT6LGC2_9ACTN</name>
<evidence type="ECO:0000256" key="1">
    <source>
        <dbReference type="SAM" id="Phobius"/>
    </source>
</evidence>
<proteinExistence type="predicted"/>
<evidence type="ECO:0000313" key="3">
    <source>
        <dbReference type="Proteomes" id="UP001160499"/>
    </source>
</evidence>
<gene>
    <name evidence="2" type="ORF">M2283_002653</name>
</gene>